<evidence type="ECO:0000256" key="6">
    <source>
        <dbReference type="SAM" id="MobiDB-lite"/>
    </source>
</evidence>
<keyword evidence="4 7" id="KW-1133">Transmembrane helix</keyword>
<feature type="transmembrane region" description="Helical" evidence="7">
    <location>
        <begin position="302"/>
        <end position="320"/>
    </location>
</feature>
<gene>
    <name evidence="9" type="ORF">SAMN05216564_105210</name>
</gene>
<keyword evidence="10" id="KW-1185">Reference proteome</keyword>
<feature type="transmembrane region" description="Helical" evidence="7">
    <location>
        <begin position="226"/>
        <end position="246"/>
    </location>
</feature>
<evidence type="ECO:0000256" key="1">
    <source>
        <dbReference type="ARBA" id="ARBA00004141"/>
    </source>
</evidence>
<feature type="transmembrane region" description="Helical" evidence="7">
    <location>
        <begin position="355"/>
        <end position="373"/>
    </location>
</feature>
<feature type="transmembrane region" description="Helical" evidence="7">
    <location>
        <begin position="178"/>
        <end position="196"/>
    </location>
</feature>
<proteinExistence type="predicted"/>
<feature type="compositionally biased region" description="Basic and acidic residues" evidence="6">
    <location>
        <begin position="280"/>
        <end position="296"/>
    </location>
</feature>
<dbReference type="GO" id="GO:0022857">
    <property type="term" value="F:transmembrane transporter activity"/>
    <property type="evidence" value="ECO:0007669"/>
    <property type="project" value="UniProtKB-ARBA"/>
</dbReference>
<evidence type="ECO:0000259" key="8">
    <source>
        <dbReference type="Pfam" id="PF03600"/>
    </source>
</evidence>
<evidence type="ECO:0000256" key="7">
    <source>
        <dbReference type="SAM" id="Phobius"/>
    </source>
</evidence>
<reference evidence="10" key="1">
    <citation type="submission" date="2016-10" db="EMBL/GenBank/DDBJ databases">
        <authorList>
            <person name="Varghese N."/>
            <person name="Submissions S."/>
        </authorList>
    </citation>
    <scope>NUCLEOTIDE SEQUENCE [LARGE SCALE GENOMIC DNA]</scope>
    <source>
        <strain evidence="10">DC30,IBRC 10041,KCTC 4046</strain>
    </source>
</reference>
<evidence type="ECO:0000256" key="5">
    <source>
        <dbReference type="ARBA" id="ARBA00023136"/>
    </source>
</evidence>
<feature type="transmembrane region" description="Helical" evidence="7">
    <location>
        <begin position="42"/>
        <end position="68"/>
    </location>
</feature>
<comment type="subcellular location">
    <subcellularLocation>
        <location evidence="1">Membrane</location>
        <topology evidence="1">Multi-pass membrane protein</topology>
    </subcellularLocation>
</comment>
<feature type="transmembrane region" description="Helical" evidence="7">
    <location>
        <begin position="476"/>
        <end position="498"/>
    </location>
</feature>
<feature type="transmembrane region" description="Helical" evidence="7">
    <location>
        <begin position="444"/>
        <end position="464"/>
    </location>
</feature>
<dbReference type="RefSeq" id="WP_218128625.1">
    <property type="nucleotide sequence ID" value="NZ_FNPC01000005.1"/>
</dbReference>
<feature type="domain" description="Citrate transporter-like" evidence="8">
    <location>
        <begin position="47"/>
        <end position="442"/>
    </location>
</feature>
<organism evidence="9 10">
    <name type="scientific">Halopenitus persicus</name>
    <dbReference type="NCBI Taxonomy" id="1048396"/>
    <lineage>
        <taxon>Archaea</taxon>
        <taxon>Methanobacteriati</taxon>
        <taxon>Methanobacteriota</taxon>
        <taxon>Stenosarchaea group</taxon>
        <taxon>Halobacteria</taxon>
        <taxon>Halobacteriales</taxon>
        <taxon>Haloferacaceae</taxon>
        <taxon>Halopenitus</taxon>
    </lineage>
</organism>
<dbReference type="PANTHER" id="PTHR10283:SF125">
    <property type="entry name" value="MG(2+)_CITRATE COMPLEX SECONDARY TRANSPORTER"/>
    <property type="match status" value="1"/>
</dbReference>
<dbReference type="GO" id="GO:0005886">
    <property type="term" value="C:plasma membrane"/>
    <property type="evidence" value="ECO:0007669"/>
    <property type="project" value="TreeGrafter"/>
</dbReference>
<feature type="transmembrane region" description="Helical" evidence="7">
    <location>
        <begin position="74"/>
        <end position="95"/>
    </location>
</feature>
<feature type="compositionally biased region" description="Acidic residues" evidence="6">
    <location>
        <begin position="265"/>
        <end position="279"/>
    </location>
</feature>
<keyword evidence="3 7" id="KW-0812">Transmembrane</keyword>
<feature type="region of interest" description="Disordered" evidence="6">
    <location>
        <begin position="265"/>
        <end position="296"/>
    </location>
</feature>
<evidence type="ECO:0000313" key="9">
    <source>
        <dbReference type="EMBL" id="SDY45661.1"/>
    </source>
</evidence>
<evidence type="ECO:0000256" key="2">
    <source>
        <dbReference type="ARBA" id="ARBA00022448"/>
    </source>
</evidence>
<evidence type="ECO:0000256" key="4">
    <source>
        <dbReference type="ARBA" id="ARBA00022989"/>
    </source>
</evidence>
<dbReference type="Pfam" id="PF03600">
    <property type="entry name" value="CitMHS"/>
    <property type="match status" value="1"/>
</dbReference>
<dbReference type="AlphaFoldDB" id="A0A1H3K0H9"/>
<sequence>MSGRVRERLGSPRIAFPIAAIAGTIPLVAVGGDPGRMLSITVFCIGLWVLSPIRPAYTSVIGIGLLAAVFTPELALSGFGSSATWLVGFGLLMGVATRRSGLAELAGDRVIARCVPASVRSGAGTMAPTRIYRRLLVGLGLSAHALALLVPSALVRVLLLAPILSAIGSRFDDRTARVGLYLGPLFATFYGSPGFLTADLPNIIISGLAESVAGHAIAWSEWALHLYPVMGITRVIAVLAVVYFLFRPDADSTVAFEGGGIESATEDDVASASEDDTGDSDTRDSDARDSDTRDDADVTRPGRMLAFLLVGTAIWTTDFLHGLDPVVGAIAVVVLAFLPGIGAVSFEIVDAEADFTILFFVAVVLSIGDGLAATGVSEAAATVLLGSIPADVPLAVSLTLVYLSTAALALLMEGLAVASVLTPVLIPFAEASGLPLTPVLLSETLALSTYFFPYQSAVLIAMLAEGDVETGELIRTTAACSLVTMVVLFPLQLLWFGVLY</sequence>
<dbReference type="OrthoDB" id="222194at2157"/>
<keyword evidence="5 7" id="KW-0472">Membrane</keyword>
<dbReference type="EMBL" id="FNPC01000005">
    <property type="protein sequence ID" value="SDY45661.1"/>
    <property type="molecule type" value="Genomic_DNA"/>
</dbReference>
<dbReference type="InterPro" id="IPR004680">
    <property type="entry name" value="Cit_transptr-like_dom"/>
</dbReference>
<feature type="transmembrane region" description="Helical" evidence="7">
    <location>
        <begin position="410"/>
        <end position="429"/>
    </location>
</feature>
<accession>A0A1H3K0H9</accession>
<feature type="transmembrane region" description="Helical" evidence="7">
    <location>
        <begin position="379"/>
        <end position="403"/>
    </location>
</feature>
<evidence type="ECO:0000313" key="10">
    <source>
        <dbReference type="Proteomes" id="UP000199079"/>
    </source>
</evidence>
<dbReference type="PANTHER" id="PTHR10283">
    <property type="entry name" value="SOLUTE CARRIER FAMILY 13 MEMBER"/>
    <property type="match status" value="1"/>
</dbReference>
<evidence type="ECO:0000256" key="3">
    <source>
        <dbReference type="ARBA" id="ARBA00022692"/>
    </source>
</evidence>
<name>A0A1H3K0H9_9EURY</name>
<dbReference type="Proteomes" id="UP000199079">
    <property type="component" value="Unassembled WGS sequence"/>
</dbReference>
<feature type="transmembrane region" description="Helical" evidence="7">
    <location>
        <begin position="12"/>
        <end position="30"/>
    </location>
</feature>
<protein>
    <submittedName>
        <fullName evidence="9">Di-and tricarboxylate transporter</fullName>
    </submittedName>
</protein>
<feature type="transmembrane region" description="Helical" evidence="7">
    <location>
        <begin position="326"/>
        <end position="348"/>
    </location>
</feature>
<keyword evidence="2" id="KW-0813">Transport</keyword>
<feature type="transmembrane region" description="Helical" evidence="7">
    <location>
        <begin position="135"/>
        <end position="158"/>
    </location>
</feature>